<dbReference type="PANTHER" id="PTHR47683:SF2">
    <property type="entry name" value="RNA-BINDING S4 DOMAIN-CONTAINING PROTEIN"/>
    <property type="match status" value="1"/>
</dbReference>
<dbReference type="InterPro" id="IPR036986">
    <property type="entry name" value="S4_RNA-bd_sf"/>
</dbReference>
<feature type="compositionally biased region" description="Polar residues" evidence="4">
    <location>
        <begin position="58"/>
        <end position="72"/>
    </location>
</feature>
<dbReference type="FunFam" id="3.10.290.10:FF:000003">
    <property type="entry name" value="Pseudouridine synthase"/>
    <property type="match status" value="1"/>
</dbReference>
<dbReference type="GO" id="GO:0009507">
    <property type="term" value="C:chloroplast"/>
    <property type="evidence" value="ECO:0007669"/>
    <property type="project" value="TreeGrafter"/>
</dbReference>
<dbReference type="Gene3D" id="3.10.290.10">
    <property type="entry name" value="RNA-binding S4 domain"/>
    <property type="match status" value="1"/>
</dbReference>
<dbReference type="EMBL" id="CM010723">
    <property type="protein sequence ID" value="RZC77011.1"/>
    <property type="molecule type" value="Genomic_DNA"/>
</dbReference>
<evidence type="ECO:0000313" key="6">
    <source>
        <dbReference type="EMBL" id="RZC77011.1"/>
    </source>
</evidence>
<dbReference type="Pfam" id="PF01479">
    <property type="entry name" value="S4"/>
    <property type="match status" value="1"/>
</dbReference>
<reference evidence="6 7" key="1">
    <citation type="journal article" date="2018" name="Science">
        <title>The opium poppy genome and morphinan production.</title>
        <authorList>
            <person name="Guo L."/>
            <person name="Winzer T."/>
            <person name="Yang X."/>
            <person name="Li Y."/>
            <person name="Ning Z."/>
            <person name="He Z."/>
            <person name="Teodor R."/>
            <person name="Lu Y."/>
            <person name="Bowser T.A."/>
            <person name="Graham I.A."/>
            <person name="Ye K."/>
        </authorList>
    </citation>
    <scope>NUCLEOTIDE SEQUENCE [LARGE SCALE GENOMIC DNA]</scope>
    <source>
        <strain evidence="7">cv. HN1</strain>
        <tissue evidence="6">Leaves</tissue>
    </source>
</reference>
<dbReference type="GO" id="GO:0001522">
    <property type="term" value="P:pseudouridine synthesis"/>
    <property type="evidence" value="ECO:0007669"/>
    <property type="project" value="InterPro"/>
</dbReference>
<dbReference type="InterPro" id="IPR042092">
    <property type="entry name" value="PsdUridine_s_RsuA/RluB/E/F_cat"/>
</dbReference>
<dbReference type="GO" id="GO:0000488">
    <property type="term" value="P:maturation of LSU-rRNA from tetracistronic rRNA transcript (SSU-rRNA, LSU-rRNA, 4.5S-rRNA, 5S-rRNA)"/>
    <property type="evidence" value="ECO:0007669"/>
    <property type="project" value="TreeGrafter"/>
</dbReference>
<dbReference type="Pfam" id="PF00849">
    <property type="entry name" value="PseudoU_synth_2"/>
    <property type="match status" value="1"/>
</dbReference>
<dbReference type="FunFam" id="3.30.70.580:FF:000013">
    <property type="entry name" value="Ribosomal large subunit pseudouridine synthase B"/>
    <property type="match status" value="1"/>
</dbReference>
<dbReference type="CDD" id="cd00165">
    <property type="entry name" value="S4"/>
    <property type="match status" value="1"/>
</dbReference>
<dbReference type="GO" id="GO:0009982">
    <property type="term" value="F:pseudouridine synthase activity"/>
    <property type="evidence" value="ECO:0007669"/>
    <property type="project" value="InterPro"/>
</dbReference>
<dbReference type="InterPro" id="IPR018496">
    <property type="entry name" value="PsdUridine_synth_RsuA/RluB_CS"/>
</dbReference>
<name>A0A4Y7KY45_PAPSO</name>
<accession>A0A4Y7KY45</accession>
<dbReference type="SUPFAM" id="SSF55120">
    <property type="entry name" value="Pseudouridine synthase"/>
    <property type="match status" value="1"/>
</dbReference>
<dbReference type="OMA" id="KIDGVMC"/>
<comment type="similarity">
    <text evidence="1">Belongs to the pseudouridine synthase RsuA family.</text>
</comment>
<protein>
    <recommendedName>
        <fullName evidence="5">RNA-binding S4 domain-containing protein</fullName>
    </recommendedName>
</protein>
<dbReference type="GO" id="GO:0032544">
    <property type="term" value="P:plastid translation"/>
    <property type="evidence" value="ECO:0007669"/>
    <property type="project" value="TreeGrafter"/>
</dbReference>
<dbReference type="Proteomes" id="UP000316621">
    <property type="component" value="Chromosome 9"/>
</dbReference>
<dbReference type="Gene3D" id="3.30.70.1560">
    <property type="entry name" value="Alpha-L RNA-binding motif"/>
    <property type="match status" value="1"/>
</dbReference>
<dbReference type="Gramene" id="RZC77011">
    <property type="protein sequence ID" value="RZC77011"/>
    <property type="gene ID" value="C5167_001532"/>
</dbReference>
<organism evidence="6 7">
    <name type="scientific">Papaver somniferum</name>
    <name type="common">Opium poppy</name>
    <dbReference type="NCBI Taxonomy" id="3469"/>
    <lineage>
        <taxon>Eukaryota</taxon>
        <taxon>Viridiplantae</taxon>
        <taxon>Streptophyta</taxon>
        <taxon>Embryophyta</taxon>
        <taxon>Tracheophyta</taxon>
        <taxon>Spermatophyta</taxon>
        <taxon>Magnoliopsida</taxon>
        <taxon>Ranunculales</taxon>
        <taxon>Papaveraceae</taxon>
        <taxon>Papaveroideae</taxon>
        <taxon>Papaver</taxon>
    </lineage>
</organism>
<keyword evidence="7" id="KW-1185">Reference proteome</keyword>
<evidence type="ECO:0000256" key="2">
    <source>
        <dbReference type="ARBA" id="ARBA00023235"/>
    </source>
</evidence>
<dbReference type="InterPro" id="IPR002942">
    <property type="entry name" value="S4_RNA-bd"/>
</dbReference>
<proteinExistence type="inferred from homology"/>
<dbReference type="InterPro" id="IPR020094">
    <property type="entry name" value="TruA/RsuA/RluB/E/F_N"/>
</dbReference>
<dbReference type="SMART" id="SM00363">
    <property type="entry name" value="S4"/>
    <property type="match status" value="1"/>
</dbReference>
<dbReference type="GO" id="GO:0003723">
    <property type="term" value="F:RNA binding"/>
    <property type="evidence" value="ECO:0007669"/>
    <property type="project" value="UniProtKB-KW"/>
</dbReference>
<dbReference type="AlphaFoldDB" id="A0A4Y7KY45"/>
<evidence type="ECO:0000256" key="3">
    <source>
        <dbReference type="PROSITE-ProRule" id="PRU00182"/>
    </source>
</evidence>
<evidence type="ECO:0000256" key="1">
    <source>
        <dbReference type="ARBA" id="ARBA00008348"/>
    </source>
</evidence>
<dbReference type="InterPro" id="IPR006145">
    <property type="entry name" value="PsdUridine_synth_RsuA/RluA"/>
</dbReference>
<dbReference type="InterPro" id="IPR050343">
    <property type="entry name" value="RsuA_PseudoU_synthase"/>
</dbReference>
<dbReference type="PANTHER" id="PTHR47683">
    <property type="entry name" value="PSEUDOURIDINE SYNTHASE FAMILY PROTEIN-RELATED"/>
    <property type="match status" value="1"/>
</dbReference>
<feature type="domain" description="RNA-binding S4" evidence="5">
    <location>
        <begin position="169"/>
        <end position="228"/>
    </location>
</feature>
<dbReference type="Gene3D" id="3.30.70.580">
    <property type="entry name" value="Pseudouridine synthase I, catalytic domain, N-terminal subdomain"/>
    <property type="match status" value="1"/>
</dbReference>
<evidence type="ECO:0000259" key="5">
    <source>
        <dbReference type="SMART" id="SM00363"/>
    </source>
</evidence>
<dbReference type="InterPro" id="IPR020103">
    <property type="entry name" value="PsdUridine_synth_cat_dom_sf"/>
</dbReference>
<dbReference type="GO" id="GO:0000489">
    <property type="term" value="P:maturation of SSU-rRNA from tetracistronic rRNA transcript (SSU-rRNA, LSU-rRNA, 4.5S-rRNA, 5S-rRNA)"/>
    <property type="evidence" value="ECO:0007669"/>
    <property type="project" value="TreeGrafter"/>
</dbReference>
<dbReference type="STRING" id="3469.A0A4Y7KY45"/>
<dbReference type="PROSITE" id="PS50889">
    <property type="entry name" value="S4"/>
    <property type="match status" value="1"/>
</dbReference>
<keyword evidence="2" id="KW-0413">Isomerase</keyword>
<evidence type="ECO:0000256" key="4">
    <source>
        <dbReference type="SAM" id="MobiDB-lite"/>
    </source>
</evidence>
<dbReference type="SUPFAM" id="SSF55174">
    <property type="entry name" value="Alpha-L RNA-binding motif"/>
    <property type="match status" value="1"/>
</dbReference>
<dbReference type="PROSITE" id="PS01149">
    <property type="entry name" value="PSI_RSU"/>
    <property type="match status" value="1"/>
</dbReference>
<evidence type="ECO:0000313" key="7">
    <source>
        <dbReference type="Proteomes" id="UP000316621"/>
    </source>
</evidence>
<sequence length="430" mass="47123">MAAASAMAAAASIALSSLSISSTSSIFSKPNLNCRNIKRIPFIRSAISSSSTSKKTEFNISFGSSGSTTKTLNPKEENSSKKSSKSFESSSTPSVPFLIPWIVRGEDGKLQMQSTPPAPLLHAMATANTSTPTKKKKKVSATKGILTSVPKHSKAARRFYNENFRDPPQRISKVLAAAGVASRRKCEELVFDGRVTVNGSVCNTPQTKVDLAKDNIYVNGNRISKKLPPKVYLALNKPKGYICSNVDKELKSVFALLDDYWKGWSKQNTGLPRPRLFTVGRLDVATTGLIIVTNDGDFAQKLSHPSSNLTKEYIAAVEGVVSKRQLVTISEGTVIDGAKCIPDAVELLPQQPNISRSRLRIVVHEGRNHEVRELVKNAGLKAREIPRVKTRGPQIIDWWEELKRVSAQCPYCWYPLRLTAVSQLSLSEIV</sequence>
<gene>
    <name evidence="6" type="ORF">C5167_001532</name>
</gene>
<feature type="region of interest" description="Disordered" evidence="4">
    <location>
        <begin position="56"/>
        <end position="93"/>
    </location>
</feature>
<keyword evidence="3" id="KW-0694">RNA-binding</keyword>